<gene>
    <name evidence="8" type="ORF">ACFOLC_13160</name>
</gene>
<keyword evidence="9" id="KW-1185">Reference proteome</keyword>
<dbReference type="Pfam" id="PF07690">
    <property type="entry name" value="MFS_1"/>
    <property type="match status" value="1"/>
</dbReference>
<dbReference type="InterPro" id="IPR020846">
    <property type="entry name" value="MFS_dom"/>
</dbReference>
<dbReference type="EMBL" id="JBHRXK010000006">
    <property type="protein sequence ID" value="MFC3551953.1"/>
    <property type="molecule type" value="Genomic_DNA"/>
</dbReference>
<dbReference type="PRINTS" id="PR01035">
    <property type="entry name" value="TCRTETA"/>
</dbReference>
<organism evidence="8 9">
    <name type="scientific">Lysobacter cavernae</name>
    <dbReference type="NCBI Taxonomy" id="1685901"/>
    <lineage>
        <taxon>Bacteria</taxon>
        <taxon>Pseudomonadati</taxon>
        <taxon>Pseudomonadota</taxon>
        <taxon>Gammaproteobacteria</taxon>
        <taxon>Lysobacterales</taxon>
        <taxon>Lysobacteraceae</taxon>
        <taxon>Lysobacter</taxon>
    </lineage>
</organism>
<evidence type="ECO:0000313" key="8">
    <source>
        <dbReference type="EMBL" id="MFC3551953.1"/>
    </source>
</evidence>
<keyword evidence="3 6" id="KW-0812">Transmembrane</keyword>
<sequence>MPPVSDHAAKPGVRRAALAFIFVTILIDVLAFGLIIPVLPHLIEQFAGGDTAHAAYWVAAFGFLFAAIQFVTAPIQGALSDRFGRRPVILLSCLGLGLDFVFMALAPSLAWLLVGRIISGITSASFTTANAYVADVIPADQRAKSYGLLGAAFGVGFIVGPLIGGQLGEIDLRLPFWFAAGLAIVNFCYGWFVLPESLPKEKRSARFDWSHANPLGSLVLLKRYPQVFGLAAVVFIANLAHYVYPSVFVLFADYQYHWGPREVSYVLALVGVFSVIVQAGLVGKAVHWLGERRALILGLGCGAVGFAIYGFAEVGWMFLVGLPISAVWGLAAPSTQALITRQVGPEVQGRIQGALMSLVSLAGIIGPAVFAGSFGYFIDTRAPVRLPGAPFLIASLLLVVAVLIAWRYARTPQTSAAAAATEPA</sequence>
<evidence type="ECO:0000256" key="6">
    <source>
        <dbReference type="SAM" id="Phobius"/>
    </source>
</evidence>
<keyword evidence="5 6" id="KW-0472">Membrane</keyword>
<dbReference type="Gene3D" id="1.20.1250.20">
    <property type="entry name" value="MFS general substrate transporter like domains"/>
    <property type="match status" value="1"/>
</dbReference>
<feature type="transmembrane region" description="Helical" evidence="6">
    <location>
        <begin position="55"/>
        <end position="75"/>
    </location>
</feature>
<evidence type="ECO:0000259" key="7">
    <source>
        <dbReference type="PROSITE" id="PS50850"/>
    </source>
</evidence>
<accession>A0ABV7RUR5</accession>
<feature type="transmembrane region" description="Helical" evidence="6">
    <location>
        <begin position="351"/>
        <end position="377"/>
    </location>
</feature>
<dbReference type="InterPro" id="IPR001958">
    <property type="entry name" value="Tet-R_TetA/multi-R_MdtG-like"/>
</dbReference>
<feature type="transmembrane region" description="Helical" evidence="6">
    <location>
        <begin position="294"/>
        <end position="312"/>
    </location>
</feature>
<proteinExistence type="predicted"/>
<evidence type="ECO:0000256" key="5">
    <source>
        <dbReference type="ARBA" id="ARBA00023136"/>
    </source>
</evidence>
<evidence type="ECO:0000256" key="3">
    <source>
        <dbReference type="ARBA" id="ARBA00022692"/>
    </source>
</evidence>
<protein>
    <submittedName>
        <fullName evidence="8">TCR/Tet family MFS transporter</fullName>
    </submittedName>
</protein>
<dbReference type="SUPFAM" id="SSF103473">
    <property type="entry name" value="MFS general substrate transporter"/>
    <property type="match status" value="1"/>
</dbReference>
<name>A0ABV7RUR5_9GAMM</name>
<feature type="transmembrane region" description="Helical" evidence="6">
    <location>
        <begin position="111"/>
        <end position="134"/>
    </location>
</feature>
<comment type="caution">
    <text evidence="8">The sequence shown here is derived from an EMBL/GenBank/DDBJ whole genome shotgun (WGS) entry which is preliminary data.</text>
</comment>
<feature type="transmembrane region" description="Helical" evidence="6">
    <location>
        <begin position="146"/>
        <end position="164"/>
    </location>
</feature>
<evidence type="ECO:0000256" key="1">
    <source>
        <dbReference type="ARBA" id="ARBA00004141"/>
    </source>
</evidence>
<keyword evidence="2" id="KW-0813">Transport</keyword>
<dbReference type="InterPro" id="IPR011701">
    <property type="entry name" value="MFS"/>
</dbReference>
<dbReference type="Proteomes" id="UP001595740">
    <property type="component" value="Unassembled WGS sequence"/>
</dbReference>
<feature type="transmembrane region" description="Helical" evidence="6">
    <location>
        <begin position="263"/>
        <end position="282"/>
    </location>
</feature>
<evidence type="ECO:0000256" key="2">
    <source>
        <dbReference type="ARBA" id="ARBA00022448"/>
    </source>
</evidence>
<dbReference type="PANTHER" id="PTHR23504">
    <property type="entry name" value="MAJOR FACILITATOR SUPERFAMILY DOMAIN-CONTAINING PROTEIN 10"/>
    <property type="match status" value="1"/>
</dbReference>
<feature type="transmembrane region" description="Helical" evidence="6">
    <location>
        <begin position="389"/>
        <end position="409"/>
    </location>
</feature>
<dbReference type="RefSeq" id="WP_386759718.1">
    <property type="nucleotide sequence ID" value="NZ_JBHRXK010000006.1"/>
</dbReference>
<feature type="transmembrane region" description="Helical" evidence="6">
    <location>
        <begin position="318"/>
        <end position="339"/>
    </location>
</feature>
<feature type="transmembrane region" description="Helical" evidence="6">
    <location>
        <begin position="87"/>
        <end position="105"/>
    </location>
</feature>
<dbReference type="PANTHER" id="PTHR23504:SF15">
    <property type="entry name" value="MAJOR FACILITATOR SUPERFAMILY (MFS) PROFILE DOMAIN-CONTAINING PROTEIN"/>
    <property type="match status" value="1"/>
</dbReference>
<dbReference type="PROSITE" id="PS50850">
    <property type="entry name" value="MFS"/>
    <property type="match status" value="1"/>
</dbReference>
<dbReference type="CDD" id="cd17388">
    <property type="entry name" value="MFS_TetA"/>
    <property type="match status" value="1"/>
</dbReference>
<evidence type="ECO:0000256" key="4">
    <source>
        <dbReference type="ARBA" id="ARBA00022989"/>
    </source>
</evidence>
<keyword evidence="4 6" id="KW-1133">Transmembrane helix</keyword>
<comment type="subcellular location">
    <subcellularLocation>
        <location evidence="1">Membrane</location>
        <topology evidence="1">Multi-pass membrane protein</topology>
    </subcellularLocation>
</comment>
<feature type="transmembrane region" description="Helical" evidence="6">
    <location>
        <begin position="16"/>
        <end position="43"/>
    </location>
</feature>
<reference evidence="9" key="1">
    <citation type="journal article" date="2019" name="Int. J. Syst. Evol. Microbiol.">
        <title>The Global Catalogue of Microorganisms (GCM) 10K type strain sequencing project: providing services to taxonomists for standard genome sequencing and annotation.</title>
        <authorList>
            <consortium name="The Broad Institute Genomics Platform"/>
            <consortium name="The Broad Institute Genome Sequencing Center for Infectious Disease"/>
            <person name="Wu L."/>
            <person name="Ma J."/>
        </authorList>
    </citation>
    <scope>NUCLEOTIDE SEQUENCE [LARGE SCALE GENOMIC DNA]</scope>
    <source>
        <strain evidence="9">KCTC 42875</strain>
    </source>
</reference>
<feature type="domain" description="Major facilitator superfamily (MFS) profile" evidence="7">
    <location>
        <begin position="17"/>
        <end position="413"/>
    </location>
</feature>
<dbReference type="InterPro" id="IPR036259">
    <property type="entry name" value="MFS_trans_sf"/>
</dbReference>
<feature type="transmembrane region" description="Helical" evidence="6">
    <location>
        <begin position="176"/>
        <end position="194"/>
    </location>
</feature>
<evidence type="ECO:0000313" key="9">
    <source>
        <dbReference type="Proteomes" id="UP001595740"/>
    </source>
</evidence>
<feature type="transmembrane region" description="Helical" evidence="6">
    <location>
        <begin position="227"/>
        <end position="251"/>
    </location>
</feature>